<reference evidence="1 2" key="2">
    <citation type="journal article" date="2022" name="Mol. Ecol. Resour.">
        <title>The genomes of chicory, endive, great burdock and yacon provide insights into Asteraceae paleo-polyploidization history and plant inulin production.</title>
        <authorList>
            <person name="Fan W."/>
            <person name="Wang S."/>
            <person name="Wang H."/>
            <person name="Wang A."/>
            <person name="Jiang F."/>
            <person name="Liu H."/>
            <person name="Zhao H."/>
            <person name="Xu D."/>
            <person name="Zhang Y."/>
        </authorList>
    </citation>
    <scope>NUCLEOTIDE SEQUENCE [LARGE SCALE GENOMIC DNA]</scope>
    <source>
        <strain evidence="2">cv. Yunnan</strain>
        <tissue evidence="1">Leaves</tissue>
    </source>
</reference>
<organism evidence="1 2">
    <name type="scientific">Smallanthus sonchifolius</name>
    <dbReference type="NCBI Taxonomy" id="185202"/>
    <lineage>
        <taxon>Eukaryota</taxon>
        <taxon>Viridiplantae</taxon>
        <taxon>Streptophyta</taxon>
        <taxon>Embryophyta</taxon>
        <taxon>Tracheophyta</taxon>
        <taxon>Spermatophyta</taxon>
        <taxon>Magnoliopsida</taxon>
        <taxon>eudicotyledons</taxon>
        <taxon>Gunneridae</taxon>
        <taxon>Pentapetalae</taxon>
        <taxon>asterids</taxon>
        <taxon>campanulids</taxon>
        <taxon>Asterales</taxon>
        <taxon>Asteraceae</taxon>
        <taxon>Asteroideae</taxon>
        <taxon>Heliantheae alliance</taxon>
        <taxon>Millerieae</taxon>
        <taxon>Smallanthus</taxon>
    </lineage>
</organism>
<dbReference type="Proteomes" id="UP001056120">
    <property type="component" value="Linkage Group LG26"/>
</dbReference>
<evidence type="ECO:0000313" key="1">
    <source>
        <dbReference type="EMBL" id="KAI3693910.1"/>
    </source>
</evidence>
<gene>
    <name evidence="1" type="ORF">L1987_76865</name>
</gene>
<reference evidence="2" key="1">
    <citation type="journal article" date="2022" name="Mol. Ecol. Resour.">
        <title>The genomes of chicory, endive, great burdock and yacon provide insights into Asteraceae palaeo-polyploidization history and plant inulin production.</title>
        <authorList>
            <person name="Fan W."/>
            <person name="Wang S."/>
            <person name="Wang H."/>
            <person name="Wang A."/>
            <person name="Jiang F."/>
            <person name="Liu H."/>
            <person name="Zhao H."/>
            <person name="Xu D."/>
            <person name="Zhang Y."/>
        </authorList>
    </citation>
    <scope>NUCLEOTIDE SEQUENCE [LARGE SCALE GENOMIC DNA]</scope>
    <source>
        <strain evidence="2">cv. Yunnan</strain>
    </source>
</reference>
<comment type="caution">
    <text evidence="1">The sequence shown here is derived from an EMBL/GenBank/DDBJ whole genome shotgun (WGS) entry which is preliminary data.</text>
</comment>
<keyword evidence="2" id="KW-1185">Reference proteome</keyword>
<accession>A0ACB8ZCR8</accession>
<dbReference type="EMBL" id="CM042043">
    <property type="protein sequence ID" value="KAI3693910.1"/>
    <property type="molecule type" value="Genomic_DNA"/>
</dbReference>
<evidence type="ECO:0000313" key="2">
    <source>
        <dbReference type="Proteomes" id="UP001056120"/>
    </source>
</evidence>
<protein>
    <submittedName>
        <fullName evidence="1">Uncharacterized protein</fullName>
    </submittedName>
</protein>
<proteinExistence type="predicted"/>
<name>A0ACB8ZCR8_9ASTR</name>
<sequence>MSQQSLIYSFVSRGTVILAEYTGFTGNFTSIASQCLQKLPTTNNKFTYNCDGHTFNYLVEDGFTYCVVAAESVGRQVPMAFLERIKDDFNKKYSGGKAATAIANSLNKEFGPKLKEQMQYCVDHPEEISKLSKVKAQVSEVKGVMMENIEKVLDRGEKIELLVDKTENLRSQFCLMFGIKSNYTSFGGVLWGIASVNNILIAIVNASNKNLDNTVCSVLYVCMEDVLKSVLRARQQVVPLKGGENPCTFAILWGGGGAIDPPLATSAPRMVEMESSRGDFVRFDEDSAAEGDRKFTLDAVLDSKSSQAEMESSRGDFVRFDEDSVAEGDQKFTLDAVLDSKSSQRPGLMIAGRKTANAVGGKTARACDSCVRKRARWYCAADDAFLCQSCDASVHWPANHLDGQHERVLLQTASSKLFGSGDQSPEPTWHHGFTRRARTPRQQTKYSLKVEGKNNVVNTSVPLVPELGSLEASLLADDDDEEEQRRRLYCVPVFDPFETELRNHLDDLHGFSHPTDDLELLEFAADVESLLGKGFDDTSCRIEDLELTNNYKDEDNTKNIGICFDENRVKVEDKEVEAILGFESFDYDATRETLDWDFDCESLMMIKEEEKKVVVSVEKEHMMTALSDQCNERKVRTSSMVLRLNYEDVINTWADQGSPWTNGTRPKLNPDGYWPDLMVLILYLSICLSVCVLSGSQWVGNNNPSYGGDGGREARVSRYREKRRSRLFSKKIRYEVRKLNAEKRPRMKGRFVKRETFQEPPSNSSFQTYLIKH</sequence>